<dbReference type="EMBL" id="NBNE01007102">
    <property type="protein sequence ID" value="OWZ01105.1"/>
    <property type="molecule type" value="Genomic_DNA"/>
</dbReference>
<feature type="region of interest" description="Disordered" evidence="1">
    <location>
        <begin position="1"/>
        <end position="20"/>
    </location>
</feature>
<reference evidence="3" key="1">
    <citation type="submission" date="2017-03" db="EMBL/GenBank/DDBJ databases">
        <title>Phytopthora megakarya and P. palmivora, two closely related causual agents of cacao black pod achieved similar genome size and gene model numbers by different mechanisms.</title>
        <authorList>
            <person name="Ali S."/>
            <person name="Shao J."/>
            <person name="Larry D.J."/>
            <person name="Kronmiller B."/>
            <person name="Shen D."/>
            <person name="Strem M.D."/>
            <person name="Melnick R.L."/>
            <person name="Guiltinan M.J."/>
            <person name="Tyler B.M."/>
            <person name="Meinhardt L.W."/>
            <person name="Bailey B.A."/>
        </authorList>
    </citation>
    <scope>NUCLEOTIDE SEQUENCE [LARGE SCALE GENOMIC DNA]</scope>
    <source>
        <strain evidence="3">zdho120</strain>
    </source>
</reference>
<feature type="compositionally biased region" description="Acidic residues" evidence="1">
    <location>
        <begin position="1"/>
        <end position="11"/>
    </location>
</feature>
<name>A0A225V6Y4_9STRA</name>
<feature type="compositionally biased region" description="Acidic residues" evidence="1">
    <location>
        <begin position="346"/>
        <end position="362"/>
    </location>
</feature>
<feature type="region of interest" description="Disordered" evidence="1">
    <location>
        <begin position="35"/>
        <end position="91"/>
    </location>
</feature>
<feature type="compositionally biased region" description="Basic and acidic residues" evidence="1">
    <location>
        <begin position="44"/>
        <end position="62"/>
    </location>
</feature>
<feature type="compositionally biased region" description="Basic residues" evidence="1">
    <location>
        <begin position="371"/>
        <end position="383"/>
    </location>
</feature>
<comment type="caution">
    <text evidence="2">The sequence shown here is derived from an EMBL/GenBank/DDBJ whole genome shotgun (WGS) entry which is preliminary data.</text>
</comment>
<evidence type="ECO:0000313" key="2">
    <source>
        <dbReference type="EMBL" id="OWZ01105.1"/>
    </source>
</evidence>
<evidence type="ECO:0000256" key="1">
    <source>
        <dbReference type="SAM" id="MobiDB-lite"/>
    </source>
</evidence>
<evidence type="ECO:0000313" key="3">
    <source>
        <dbReference type="Proteomes" id="UP000198211"/>
    </source>
</evidence>
<gene>
    <name evidence="2" type="ORF">PHMEG_00027581</name>
</gene>
<dbReference type="Proteomes" id="UP000198211">
    <property type="component" value="Unassembled WGS sequence"/>
</dbReference>
<protein>
    <submittedName>
        <fullName evidence="2">Uncharacterized protein</fullName>
    </submittedName>
</protein>
<dbReference type="AlphaFoldDB" id="A0A225V6Y4"/>
<organism evidence="2 3">
    <name type="scientific">Phytophthora megakarya</name>
    <dbReference type="NCBI Taxonomy" id="4795"/>
    <lineage>
        <taxon>Eukaryota</taxon>
        <taxon>Sar</taxon>
        <taxon>Stramenopiles</taxon>
        <taxon>Oomycota</taxon>
        <taxon>Peronosporomycetes</taxon>
        <taxon>Peronosporales</taxon>
        <taxon>Peronosporaceae</taxon>
        <taxon>Phytophthora</taxon>
    </lineage>
</organism>
<sequence>MDASSMEEADSEDRSQGRLADVNCVHAASVMMPPASLGLPRHYTQYEETHSDASAENSDHVEPSAPSPVGLEPPRKNVRHAPPSKSTTTTVIKTTFLKGANSTNSRTTLETKMPVVRQSTATTTQIDDDFATKSKSKRTSKEPKREEAPENGGPGQGNNMRWSVQLTALVIEARFQNRLILKKFATKNQTPYHSELCGRKLLTYFSSVRWQNEHRFRKVTVIQFKNKLDAVRSGYKAKRLRMLATGNRASHGSDSEDEDKESGDILSYLLTSMPKLVKGKEEDDTREQKLTCNLAELNPKYLKQWGADLVALWQLLCAVCSYQPGCTGEAITETGAPTRISLPTSDSDDNWSQDEQYSDTESCESPSSVRQKAKVATKAKKQRDKQSDKVTVKRLADAVSDTVRSGFEAIERVFTARRQPIQANADMRFS</sequence>
<feature type="compositionally biased region" description="Basic and acidic residues" evidence="1">
    <location>
        <begin position="139"/>
        <end position="148"/>
    </location>
</feature>
<feature type="region of interest" description="Disordered" evidence="1">
    <location>
        <begin position="114"/>
        <end position="160"/>
    </location>
</feature>
<dbReference type="OrthoDB" id="112908at2759"/>
<feature type="region of interest" description="Disordered" evidence="1">
    <location>
        <begin position="337"/>
        <end position="392"/>
    </location>
</feature>
<keyword evidence="3" id="KW-1185">Reference proteome</keyword>
<proteinExistence type="predicted"/>
<accession>A0A225V6Y4</accession>